<name>A0A1A8QRF3_9TELE</name>
<dbReference type="AlphaFoldDB" id="A0A1A8QRF3"/>
<organism evidence="2">
    <name type="scientific">Nothobranchius rachovii</name>
    <name type="common">bluefin notho</name>
    <dbReference type="NCBI Taxonomy" id="451742"/>
    <lineage>
        <taxon>Eukaryota</taxon>
        <taxon>Metazoa</taxon>
        <taxon>Chordata</taxon>
        <taxon>Craniata</taxon>
        <taxon>Vertebrata</taxon>
        <taxon>Euteleostomi</taxon>
        <taxon>Actinopterygii</taxon>
        <taxon>Neopterygii</taxon>
        <taxon>Teleostei</taxon>
        <taxon>Neoteleostei</taxon>
        <taxon>Acanthomorphata</taxon>
        <taxon>Ovalentaria</taxon>
        <taxon>Atherinomorphae</taxon>
        <taxon>Cyprinodontiformes</taxon>
        <taxon>Nothobranchiidae</taxon>
        <taxon>Nothobranchius</taxon>
    </lineage>
</organism>
<dbReference type="Pfam" id="PF14291">
    <property type="entry name" value="DUF4371"/>
    <property type="match status" value="1"/>
</dbReference>
<dbReference type="InterPro" id="IPR025398">
    <property type="entry name" value="DUF4371"/>
</dbReference>
<gene>
    <name evidence="2" type="primary">CR762475.1</name>
</gene>
<evidence type="ECO:0000259" key="1">
    <source>
        <dbReference type="Pfam" id="PF14291"/>
    </source>
</evidence>
<evidence type="ECO:0000313" key="2">
    <source>
        <dbReference type="EMBL" id="SBR96131.1"/>
    </source>
</evidence>
<sequence>PKKDCITSMVGFSNWKRALDSFREHDTCAGHKASMLAWNGYKVTLTKGSVVDRINVASIDRITKRREYLRRVVATIYFLAKQGMPFRGHEETDSSSNRGNFLELLTY</sequence>
<dbReference type="PANTHER" id="PTHR45749:SF21">
    <property type="entry name" value="DUF4371 DOMAIN-CONTAINING PROTEIN"/>
    <property type="match status" value="1"/>
</dbReference>
<reference evidence="2" key="1">
    <citation type="submission" date="2016-05" db="EMBL/GenBank/DDBJ databases">
        <authorList>
            <person name="Lavstsen T."/>
            <person name="Jespersen J.S."/>
        </authorList>
    </citation>
    <scope>NUCLEOTIDE SEQUENCE</scope>
    <source>
        <tissue evidence="2">Brain</tissue>
    </source>
</reference>
<dbReference type="PANTHER" id="PTHR45749">
    <property type="match status" value="1"/>
</dbReference>
<feature type="non-terminal residue" evidence="2">
    <location>
        <position position="1"/>
    </location>
</feature>
<feature type="non-terminal residue" evidence="2">
    <location>
        <position position="107"/>
    </location>
</feature>
<proteinExistence type="predicted"/>
<reference evidence="2" key="2">
    <citation type="submission" date="2016-06" db="EMBL/GenBank/DDBJ databases">
        <title>The genome of a short-lived fish provides insights into sex chromosome evolution and the genetic control of aging.</title>
        <authorList>
            <person name="Reichwald K."/>
            <person name="Felder M."/>
            <person name="Petzold A."/>
            <person name="Koch P."/>
            <person name="Groth M."/>
            <person name="Platzer M."/>
        </authorList>
    </citation>
    <scope>NUCLEOTIDE SEQUENCE</scope>
    <source>
        <tissue evidence="2">Brain</tissue>
    </source>
</reference>
<protein>
    <recommendedName>
        <fullName evidence="1">DUF4371 domain-containing protein</fullName>
    </recommendedName>
</protein>
<feature type="domain" description="DUF4371" evidence="1">
    <location>
        <begin position="65"/>
        <end position="107"/>
    </location>
</feature>
<accession>A0A1A8QRF3</accession>
<dbReference type="EMBL" id="HAEH01012947">
    <property type="protein sequence ID" value="SBR96131.1"/>
    <property type="molecule type" value="Transcribed_RNA"/>
</dbReference>